<gene>
    <name evidence="1" type="ORF">V0U79_04750</name>
</gene>
<reference evidence="1 2" key="1">
    <citation type="submission" date="2024-01" db="EMBL/GenBank/DDBJ databases">
        <title>Hyphobacterium bacterium isolated from marine sediment.</title>
        <authorList>
            <person name="Zhao S."/>
        </authorList>
    </citation>
    <scope>NUCLEOTIDE SEQUENCE [LARGE SCALE GENOMIC DNA]</scope>
    <source>
        <strain evidence="2">HN65</strain>
    </source>
</reference>
<evidence type="ECO:0000313" key="1">
    <source>
        <dbReference type="EMBL" id="MEE2525666.1"/>
    </source>
</evidence>
<comment type="caution">
    <text evidence="1">The sequence shown here is derived from an EMBL/GenBank/DDBJ whole genome shotgun (WGS) entry which is preliminary data.</text>
</comment>
<organism evidence="1 2">
    <name type="scientific">Hyphobacterium lacteum</name>
    <dbReference type="NCBI Taxonomy" id="3116575"/>
    <lineage>
        <taxon>Bacteria</taxon>
        <taxon>Pseudomonadati</taxon>
        <taxon>Pseudomonadota</taxon>
        <taxon>Alphaproteobacteria</taxon>
        <taxon>Maricaulales</taxon>
        <taxon>Maricaulaceae</taxon>
        <taxon>Hyphobacterium</taxon>
    </lineage>
</organism>
<dbReference type="EMBL" id="JAZDRP010000002">
    <property type="protein sequence ID" value="MEE2525666.1"/>
    <property type="molecule type" value="Genomic_DNA"/>
</dbReference>
<proteinExistence type="predicted"/>
<accession>A0ABU7LP25</accession>
<dbReference type="Proteomes" id="UP001354971">
    <property type="component" value="Unassembled WGS sequence"/>
</dbReference>
<protein>
    <submittedName>
        <fullName evidence="1">DUF3501 family protein</fullName>
    </submittedName>
</protein>
<dbReference type="InterPro" id="IPR021890">
    <property type="entry name" value="DUF3501"/>
</dbReference>
<evidence type="ECO:0000313" key="2">
    <source>
        <dbReference type="Proteomes" id="UP001354971"/>
    </source>
</evidence>
<keyword evidence="2" id="KW-1185">Reference proteome</keyword>
<name>A0ABU7LP25_9PROT</name>
<sequence>MAEIVNFSEARLKTEVKATDIMAMSDYGKVRKQKRADLVPVKKTRRVPIGPHATFYFESYDTMWLQIHEMLFIEKGGAEQIPDELAAYNPLIPKGRDLSATLMFEIDDEKLRKSVLGRLGGVEETIFLKFGDHEIVARAEEDVDRTTADGKASSVQFIHFDFTDAQAAEFKAFEGDVMLGIRHENYPHMTMLPKETKAALAGDLV</sequence>
<dbReference type="Pfam" id="PF12007">
    <property type="entry name" value="DUF3501"/>
    <property type="match status" value="1"/>
</dbReference>
<dbReference type="RefSeq" id="WP_330198325.1">
    <property type="nucleotide sequence ID" value="NZ_JAZDRP010000002.1"/>
</dbReference>